<feature type="signal peptide" evidence="5">
    <location>
        <begin position="1"/>
        <end position="23"/>
    </location>
</feature>
<evidence type="ECO:0000256" key="4">
    <source>
        <dbReference type="ARBA" id="ARBA00022729"/>
    </source>
</evidence>
<dbReference type="VEuPathDB" id="FungiDB:PC110_g22290"/>
<evidence type="ECO:0000256" key="1">
    <source>
        <dbReference type="ARBA" id="ARBA00004613"/>
    </source>
</evidence>
<evidence type="ECO:0000256" key="2">
    <source>
        <dbReference type="ARBA" id="ARBA00010400"/>
    </source>
</evidence>
<sequence length="241" mass="27025">MRVCFILLAAATILQDHSETVSALTDSKQNPVASDDSVPSTATARIASDSKRLLRIGNTITQVIKYPKTVTIDQLLKTKHLDEILDPKRADAILAKGPLGGWLDKKTLDKVLNGDLPQKKDVFQGWRADKRTGRTVNLLIKSDPAIEKKYRFVYKMYAAYLKKTYREENLAKLAGNNEDLSIVRWCLVRRAANMTVTVIRCFLVSFFPFYSRPPQYSVALHHSIDITYAGASIFGRSATTC</sequence>
<reference evidence="6" key="1">
    <citation type="submission" date="2018-10" db="EMBL/GenBank/DDBJ databases">
        <title>Effector identification in a new, highly contiguous assembly of the strawberry crown rot pathogen Phytophthora cactorum.</title>
        <authorList>
            <person name="Armitage A.D."/>
            <person name="Nellist C.F."/>
            <person name="Bates H."/>
            <person name="Vickerstaff R.J."/>
            <person name="Harrison R.J."/>
        </authorList>
    </citation>
    <scope>NUCLEOTIDE SEQUENCE</scope>
    <source>
        <strain evidence="6">P415</strain>
    </source>
</reference>
<name>A0A8T1LC57_9STRA</name>
<comment type="caution">
    <text evidence="6">The sequence shown here is derived from an EMBL/GenBank/DDBJ whole genome shotgun (WGS) entry which is preliminary data.</text>
</comment>
<accession>A0A8T1LC57</accession>
<keyword evidence="3 5" id="KW-0964">Secreted</keyword>
<organism evidence="6 7">
    <name type="scientific">Phytophthora cactorum</name>
    <dbReference type="NCBI Taxonomy" id="29920"/>
    <lineage>
        <taxon>Eukaryota</taxon>
        <taxon>Sar</taxon>
        <taxon>Stramenopiles</taxon>
        <taxon>Oomycota</taxon>
        <taxon>Peronosporomycetes</taxon>
        <taxon>Peronosporales</taxon>
        <taxon>Peronosporaceae</taxon>
        <taxon>Phytophthora</taxon>
    </lineage>
</organism>
<evidence type="ECO:0000313" key="6">
    <source>
        <dbReference type="EMBL" id="KAG2993250.1"/>
    </source>
</evidence>
<proteinExistence type="inferred from homology"/>
<feature type="chain" id="PRO_5040558423" description="RxLR effector protein" evidence="5">
    <location>
        <begin position="24"/>
        <end position="241"/>
    </location>
</feature>
<keyword evidence="4 5" id="KW-0732">Signal</keyword>
<evidence type="ECO:0000256" key="3">
    <source>
        <dbReference type="ARBA" id="ARBA00022525"/>
    </source>
</evidence>
<dbReference type="AlphaFoldDB" id="A0A8T1LC57"/>
<comment type="domain">
    <text evidence="5">The RxLR-dEER motif acts to carry the protein into the host cell cytoplasm through binding to cell surface phosphatidylinositol-3-phosphate.</text>
</comment>
<comment type="similarity">
    <text evidence="2 5">Belongs to the RxLR effector family.</text>
</comment>
<dbReference type="InterPro" id="IPR031825">
    <property type="entry name" value="RXLR"/>
</dbReference>
<dbReference type="EMBL" id="RCML01000074">
    <property type="protein sequence ID" value="KAG2993250.1"/>
    <property type="molecule type" value="Genomic_DNA"/>
</dbReference>
<dbReference type="Pfam" id="PF16810">
    <property type="entry name" value="RXLR"/>
    <property type="match status" value="1"/>
</dbReference>
<protein>
    <recommendedName>
        <fullName evidence="5">RxLR effector protein</fullName>
    </recommendedName>
</protein>
<comment type="function">
    <text evidence="5">Effector that suppresses plant defense responses during pathogen infection.</text>
</comment>
<gene>
    <name evidence="6" type="ORF">PC118_g4113</name>
</gene>
<evidence type="ECO:0000256" key="5">
    <source>
        <dbReference type="RuleBase" id="RU367124"/>
    </source>
</evidence>
<comment type="subcellular location">
    <subcellularLocation>
        <location evidence="1 5">Secreted</location>
    </subcellularLocation>
</comment>
<evidence type="ECO:0000313" key="7">
    <source>
        <dbReference type="Proteomes" id="UP000697107"/>
    </source>
</evidence>
<dbReference type="GO" id="GO:0005576">
    <property type="term" value="C:extracellular region"/>
    <property type="evidence" value="ECO:0007669"/>
    <property type="project" value="UniProtKB-SubCell"/>
</dbReference>
<dbReference type="Proteomes" id="UP000697107">
    <property type="component" value="Unassembled WGS sequence"/>
</dbReference>